<evidence type="ECO:0000313" key="7">
    <source>
        <dbReference type="EMBL" id="KAH0908492.1"/>
    </source>
</evidence>
<dbReference type="SMART" id="SM00256">
    <property type="entry name" value="FBOX"/>
    <property type="match status" value="1"/>
</dbReference>
<dbReference type="Pfam" id="PF13639">
    <property type="entry name" value="zf-RING_2"/>
    <property type="match status" value="1"/>
</dbReference>
<dbReference type="InterPro" id="IPR001841">
    <property type="entry name" value="Znf_RING"/>
</dbReference>
<protein>
    <recommendedName>
        <fullName evidence="9">F-box domain-containing protein</fullName>
    </recommendedName>
</protein>
<evidence type="ECO:0000256" key="2">
    <source>
        <dbReference type="ARBA" id="ARBA00022771"/>
    </source>
</evidence>
<dbReference type="EMBL" id="JAGKQM010000009">
    <property type="protein sequence ID" value="KAH0908492.1"/>
    <property type="molecule type" value="Genomic_DNA"/>
</dbReference>
<dbReference type="SMART" id="SM00744">
    <property type="entry name" value="RINGv"/>
    <property type="match status" value="1"/>
</dbReference>
<proteinExistence type="predicted"/>
<name>A0ABQ8BUJ2_BRANA</name>
<gene>
    <name evidence="7" type="ORF">HID58_031813</name>
</gene>
<dbReference type="SUPFAM" id="SSF117281">
    <property type="entry name" value="Kelch motif"/>
    <property type="match status" value="1"/>
</dbReference>
<evidence type="ECO:0000259" key="5">
    <source>
        <dbReference type="PROSITE" id="PS50089"/>
    </source>
</evidence>
<dbReference type="InterPro" id="IPR015915">
    <property type="entry name" value="Kelch-typ_b-propeller"/>
</dbReference>
<dbReference type="SMART" id="SM00184">
    <property type="entry name" value="RING"/>
    <property type="match status" value="1"/>
</dbReference>
<dbReference type="Pfam" id="PF00646">
    <property type="entry name" value="F-box"/>
    <property type="match status" value="1"/>
</dbReference>
<organism evidence="7 8">
    <name type="scientific">Brassica napus</name>
    <name type="common">Rape</name>
    <dbReference type="NCBI Taxonomy" id="3708"/>
    <lineage>
        <taxon>Eukaryota</taxon>
        <taxon>Viridiplantae</taxon>
        <taxon>Streptophyta</taxon>
        <taxon>Embryophyta</taxon>
        <taxon>Tracheophyta</taxon>
        <taxon>Spermatophyta</taxon>
        <taxon>Magnoliopsida</taxon>
        <taxon>eudicotyledons</taxon>
        <taxon>Gunneridae</taxon>
        <taxon>Pentapetalae</taxon>
        <taxon>rosids</taxon>
        <taxon>malvids</taxon>
        <taxon>Brassicales</taxon>
        <taxon>Brassicaceae</taxon>
        <taxon>Brassiceae</taxon>
        <taxon>Brassica</taxon>
    </lineage>
</organism>
<evidence type="ECO:0000256" key="4">
    <source>
        <dbReference type="PROSITE-ProRule" id="PRU00175"/>
    </source>
</evidence>
<dbReference type="SUPFAM" id="SSF81383">
    <property type="entry name" value="F-box domain"/>
    <property type="match status" value="1"/>
</dbReference>
<dbReference type="PROSITE" id="PS50181">
    <property type="entry name" value="FBOX"/>
    <property type="match status" value="1"/>
</dbReference>
<evidence type="ECO:0000259" key="6">
    <source>
        <dbReference type="PROSITE" id="PS50181"/>
    </source>
</evidence>
<reference evidence="7 8" key="1">
    <citation type="submission" date="2021-05" db="EMBL/GenBank/DDBJ databases">
        <title>Genome Assembly of Synthetic Allotetraploid Brassica napus Reveals Homoeologous Exchanges between Subgenomes.</title>
        <authorList>
            <person name="Davis J.T."/>
        </authorList>
    </citation>
    <scope>NUCLEOTIDE SEQUENCE [LARGE SCALE GENOMIC DNA]</scope>
    <source>
        <strain evidence="8">cv. Da-Ae</strain>
        <tissue evidence="7">Seedling</tissue>
    </source>
</reference>
<dbReference type="InterPro" id="IPR011016">
    <property type="entry name" value="Znf_RING-CH"/>
</dbReference>
<dbReference type="Proteomes" id="UP000824890">
    <property type="component" value="Unassembled WGS sequence"/>
</dbReference>
<dbReference type="PANTHER" id="PTHR24414:SF204">
    <property type="entry name" value="F-BOX DOMAIN-CONTAINING PROTEIN"/>
    <property type="match status" value="1"/>
</dbReference>
<evidence type="ECO:0000313" key="8">
    <source>
        <dbReference type="Proteomes" id="UP000824890"/>
    </source>
</evidence>
<dbReference type="Gene3D" id="2.120.10.80">
    <property type="entry name" value="Kelch-type beta propeller"/>
    <property type="match status" value="1"/>
</dbReference>
<evidence type="ECO:0000256" key="1">
    <source>
        <dbReference type="ARBA" id="ARBA00022723"/>
    </source>
</evidence>
<dbReference type="SUPFAM" id="SSF57850">
    <property type="entry name" value="RING/U-box"/>
    <property type="match status" value="1"/>
</dbReference>
<keyword evidence="3" id="KW-0862">Zinc</keyword>
<dbReference type="PANTHER" id="PTHR24414">
    <property type="entry name" value="F-BOX/KELCH-REPEAT PROTEIN SKIP4"/>
    <property type="match status" value="1"/>
</dbReference>
<dbReference type="InterPro" id="IPR057499">
    <property type="entry name" value="Kelch_FKB95"/>
</dbReference>
<dbReference type="InterPro" id="IPR001810">
    <property type="entry name" value="F-box_dom"/>
</dbReference>
<evidence type="ECO:0000256" key="3">
    <source>
        <dbReference type="ARBA" id="ARBA00022833"/>
    </source>
</evidence>
<accession>A0ABQ8BUJ2</accession>
<dbReference type="InterPro" id="IPR036047">
    <property type="entry name" value="F-box-like_dom_sf"/>
</dbReference>
<feature type="domain" description="RING-type" evidence="5">
    <location>
        <begin position="433"/>
        <end position="474"/>
    </location>
</feature>
<keyword evidence="2 4" id="KW-0863">Zinc-finger</keyword>
<sequence>MSELTEQFLALSVSSSPLIPPLPDDVTIDIVARVPINHYPTLSFVSKSFRKLIASPTLYKRRSFLGCKEQRVYAVLRKRNIRYDYNFYILHRKLNCRNRLVLVEPLPLMSYRGLYVPVGSKVYVFNSLGVLSIDCTSHTVQPISDIPQHMYAKMVTIVNGKKIYVIGTTFVDDIYMGGGVMWKKSKKAVTVFDTETQSWEPELEKEDICLGNYWSDSVVMDGKVYIKGSTNDPSFVFGPEEMKWELMDEMMNSKQWEGACVVDDVLYYHDVSENLLRAYDPKQRCWSVVNGLEDFLAAETAGSLLWSRTVNYGAKRLALFFTKGHDDSDTIFCAEIALERGQGGEIREFHLPPEIENEAEQENATFIDDEYLDYIHYLASRSSHETETFGSYDEIFGQVLGNSSSTRRPETAEELPAVNLTAEELTERGLVVCAICREKLAPSERLSELPCRHYYHKDCISSWLTNRNTCPLCRHNVRN</sequence>
<keyword evidence="8" id="KW-1185">Reference proteome</keyword>
<dbReference type="PROSITE" id="PS50089">
    <property type="entry name" value="ZF_RING_2"/>
    <property type="match status" value="1"/>
</dbReference>
<keyword evidence="1" id="KW-0479">Metal-binding</keyword>
<dbReference type="Gene3D" id="3.30.40.10">
    <property type="entry name" value="Zinc/RING finger domain, C3HC4 (zinc finger)"/>
    <property type="match status" value="1"/>
</dbReference>
<dbReference type="InterPro" id="IPR050354">
    <property type="entry name" value="F-box/kelch-repeat_ARATH"/>
</dbReference>
<dbReference type="Pfam" id="PF25210">
    <property type="entry name" value="Kelch_FKB95"/>
    <property type="match status" value="1"/>
</dbReference>
<comment type="caution">
    <text evidence="7">The sequence shown here is derived from an EMBL/GenBank/DDBJ whole genome shotgun (WGS) entry which is preliminary data.</text>
</comment>
<dbReference type="CDD" id="cd22152">
    <property type="entry name" value="F-box_AtAFR-like"/>
    <property type="match status" value="1"/>
</dbReference>
<evidence type="ECO:0008006" key="9">
    <source>
        <dbReference type="Google" id="ProtNLM"/>
    </source>
</evidence>
<dbReference type="InterPro" id="IPR013083">
    <property type="entry name" value="Znf_RING/FYVE/PHD"/>
</dbReference>
<feature type="domain" description="F-box" evidence="6">
    <location>
        <begin position="16"/>
        <end position="62"/>
    </location>
</feature>
<dbReference type="CDD" id="cd16454">
    <property type="entry name" value="RING-H2_PA-TM-RING"/>
    <property type="match status" value="1"/>
</dbReference>